<dbReference type="InterPro" id="IPR051366">
    <property type="entry name" value="DEF8"/>
</dbReference>
<keyword evidence="6" id="KW-0863">Zinc-finger</keyword>
<feature type="domain" description="Phorbol-ester/DAG-type" evidence="10">
    <location>
        <begin position="816"/>
        <end position="871"/>
    </location>
</feature>
<keyword evidence="7" id="KW-0862">Zinc</keyword>
<evidence type="ECO:0000256" key="6">
    <source>
        <dbReference type="ARBA" id="ARBA00022771"/>
    </source>
</evidence>
<dbReference type="Pfam" id="PF13901">
    <property type="entry name" value="RH_dom"/>
    <property type="match status" value="1"/>
</dbReference>
<evidence type="ECO:0000313" key="13">
    <source>
        <dbReference type="WBParaSite" id="SMUV_0000384601-mRNA-1"/>
    </source>
</evidence>
<feature type="region of interest" description="Disordered" evidence="9">
    <location>
        <begin position="304"/>
        <end position="323"/>
    </location>
</feature>
<keyword evidence="3" id="KW-0479">Metal-binding</keyword>
<proteinExistence type="predicted"/>
<dbReference type="WBParaSite" id="SMUV_0000384601-mRNA-1">
    <property type="protein sequence ID" value="SMUV_0000384601-mRNA-1"/>
    <property type="gene ID" value="SMUV_0000384601"/>
</dbReference>
<dbReference type="SMART" id="SM01175">
    <property type="entry name" value="DUF4206"/>
    <property type="match status" value="1"/>
</dbReference>
<evidence type="ECO:0000259" key="10">
    <source>
        <dbReference type="PROSITE" id="PS50081"/>
    </source>
</evidence>
<dbReference type="CDD" id="cd17679">
    <property type="entry name" value="RUN_PLEKHM1"/>
    <property type="match status" value="1"/>
</dbReference>
<dbReference type="InterPro" id="IPR037213">
    <property type="entry name" value="Run_dom_sf"/>
</dbReference>
<accession>A0A158R4M8</accession>
<dbReference type="STRING" id="451379.A0A158R4M8"/>
<evidence type="ECO:0000256" key="9">
    <source>
        <dbReference type="SAM" id="MobiDB-lite"/>
    </source>
</evidence>
<keyword evidence="4" id="KW-0677">Repeat</keyword>
<keyword evidence="12" id="KW-1185">Reference proteome</keyword>
<dbReference type="PROSITE" id="PS50826">
    <property type="entry name" value="RUN"/>
    <property type="match status" value="1"/>
</dbReference>
<dbReference type="InterPro" id="IPR047326">
    <property type="entry name" value="RUN_PLEKHM1"/>
</dbReference>
<dbReference type="GO" id="GO:0006914">
    <property type="term" value="P:autophagy"/>
    <property type="evidence" value="ECO:0007669"/>
    <property type="project" value="UniProtKB-KW"/>
</dbReference>
<keyword evidence="2" id="KW-0597">Phosphoprotein</keyword>
<feature type="compositionally biased region" description="Polar residues" evidence="9">
    <location>
        <begin position="306"/>
        <end position="323"/>
    </location>
</feature>
<dbReference type="Pfam" id="PF02759">
    <property type="entry name" value="RUN"/>
    <property type="match status" value="1"/>
</dbReference>
<feature type="domain" description="RUN" evidence="11">
    <location>
        <begin position="32"/>
        <end position="166"/>
    </location>
</feature>
<evidence type="ECO:0000256" key="7">
    <source>
        <dbReference type="ARBA" id="ARBA00022833"/>
    </source>
</evidence>
<evidence type="ECO:0000313" key="12">
    <source>
        <dbReference type="Proteomes" id="UP000046393"/>
    </source>
</evidence>
<dbReference type="InterPro" id="IPR002219">
    <property type="entry name" value="PKC_DAG/PE"/>
</dbReference>
<evidence type="ECO:0000256" key="1">
    <source>
        <dbReference type="ARBA" id="ARBA00004603"/>
    </source>
</evidence>
<sequence>MALSNERVKANLCKELKLALKNAALEIPLGDYISSEATLTLCNVIEAIFIHGLRDSFFVKGSRYAKYPEPNFWPFLLRNMHNSVKTQIESLSQIKTDIGRARAWIRIVLNENSMEHYLRLFARDPETFSHYYHKHSFLRDFENYHIMIGYLKGIANITIDAPVNSSFLNSWTPTPLILAGLVAGKPARLEQLSRYQRDGLSNENDAEEVGESALDIVELDTAEMPNMSKSSLKLFCGVDDDEVSSVYSHPSMIDGGVGADYSAVFYSSTPEKNDFLAATVLESRGYTKDAYQVNVKRRKHRLRYVSKSSSEEGNYPRSGSDSNLLAAVKDNSAQHRTITETASSSSKLLSMDLKTSSEALGNLKSNVTEAPENSHLQVKNDAVPEVVSESLDTCESGEACFCEDSCDSGVAEVSLSHIEGGRSDPTFIAGEIAENDSVCLTKDETFVNKEKSESSLSKSDERNRNDSILSLQDELILADGNSTLGNSLLGKGWSFCSPLPLQQEWEKASSPSSPLRTDSSQNFDSMMRDVVTEYGSSKNCFLSFKAEIFKLETSARCQSDSENFSETCADDETAGTVPEDEQATKLRAATDSFIVLTPQSEYNEEPLQLNKMPDASTDGNEKMKKSAECDSAQYLELFSFLCKVSNELGLSSQNFRCASCNKSIGPTFSSYRVCGFNGKYYCTNCCRKSDQSIIPSRLMHSWDIKPRYVSRTSMQFLRSIEDRPLFRLNEINPKIYDHSDVMKRIKTLRGKLALAAMYLLSCRQSVAEDLRLRLWPKEYLYSDIHLYSFSVHMDFQNAITGQLEGHLNSIIRYAVNHIFNCKLCAQKGFFCEICSSREVIYPFQVETTIRCTACYSVYHKRCYENNECRKCARREHYSERSSSLGDHLILE</sequence>
<dbReference type="InterPro" id="IPR025258">
    <property type="entry name" value="RH_dom"/>
</dbReference>
<dbReference type="Gene3D" id="1.20.58.900">
    <property type="match status" value="1"/>
</dbReference>
<keyword evidence="8" id="KW-0072">Autophagy</keyword>
<evidence type="ECO:0000256" key="4">
    <source>
        <dbReference type="ARBA" id="ARBA00022737"/>
    </source>
</evidence>
<protein>
    <submittedName>
        <fullName evidence="13">RUN domain-containing protein</fullName>
    </submittedName>
</protein>
<comment type="subcellular location">
    <subcellularLocation>
        <location evidence="1">Late endosome</location>
    </subcellularLocation>
</comment>
<dbReference type="PROSITE" id="PS50081">
    <property type="entry name" value="ZF_DAG_PE_2"/>
    <property type="match status" value="1"/>
</dbReference>
<evidence type="ECO:0000256" key="5">
    <source>
        <dbReference type="ARBA" id="ARBA00022753"/>
    </source>
</evidence>
<name>A0A158R4M8_9BILA</name>
<evidence type="ECO:0000256" key="2">
    <source>
        <dbReference type="ARBA" id="ARBA00022553"/>
    </source>
</evidence>
<reference evidence="13" key="1">
    <citation type="submission" date="2016-04" db="UniProtKB">
        <authorList>
            <consortium name="WormBaseParasite"/>
        </authorList>
    </citation>
    <scope>IDENTIFICATION</scope>
</reference>
<keyword evidence="5" id="KW-0967">Endosome</keyword>
<dbReference type="InterPro" id="IPR004012">
    <property type="entry name" value="Run_dom"/>
</dbReference>
<dbReference type="SUPFAM" id="SSF140741">
    <property type="entry name" value="RUN domain-like"/>
    <property type="match status" value="1"/>
</dbReference>
<organism evidence="12 13">
    <name type="scientific">Syphacia muris</name>
    <dbReference type="NCBI Taxonomy" id="451379"/>
    <lineage>
        <taxon>Eukaryota</taxon>
        <taxon>Metazoa</taxon>
        <taxon>Ecdysozoa</taxon>
        <taxon>Nematoda</taxon>
        <taxon>Chromadorea</taxon>
        <taxon>Rhabditida</taxon>
        <taxon>Spirurina</taxon>
        <taxon>Oxyuridomorpha</taxon>
        <taxon>Oxyuroidea</taxon>
        <taxon>Oxyuridae</taxon>
        <taxon>Syphacia</taxon>
    </lineage>
</organism>
<dbReference type="Proteomes" id="UP000046393">
    <property type="component" value="Unplaced"/>
</dbReference>
<dbReference type="PANTHER" id="PTHR12326:SF12">
    <property type="entry name" value="PLECKSTRIN HOMOLOGY AND RUN DOMAIN CONTAINING M1"/>
    <property type="match status" value="1"/>
</dbReference>
<dbReference type="AlphaFoldDB" id="A0A158R4M8"/>
<dbReference type="SMART" id="SM00593">
    <property type="entry name" value="RUN"/>
    <property type="match status" value="1"/>
</dbReference>
<evidence type="ECO:0000256" key="3">
    <source>
        <dbReference type="ARBA" id="ARBA00022723"/>
    </source>
</evidence>
<dbReference type="GO" id="GO:0008270">
    <property type="term" value="F:zinc ion binding"/>
    <property type="evidence" value="ECO:0007669"/>
    <property type="project" value="UniProtKB-KW"/>
</dbReference>
<evidence type="ECO:0000256" key="8">
    <source>
        <dbReference type="ARBA" id="ARBA00023006"/>
    </source>
</evidence>
<dbReference type="GO" id="GO:0005770">
    <property type="term" value="C:late endosome"/>
    <property type="evidence" value="ECO:0007669"/>
    <property type="project" value="UniProtKB-SubCell"/>
</dbReference>
<evidence type="ECO:0000259" key="11">
    <source>
        <dbReference type="PROSITE" id="PS50826"/>
    </source>
</evidence>
<dbReference type="PANTHER" id="PTHR12326">
    <property type="entry name" value="PLECKSTRIN HOMOLOGY DOMAIN CONTAINING PROTEIN"/>
    <property type="match status" value="1"/>
</dbReference>